<protein>
    <submittedName>
        <fullName evidence="2">DUF45 domain-containing protein</fullName>
    </submittedName>
</protein>
<evidence type="ECO:0000313" key="3">
    <source>
        <dbReference type="Proteomes" id="UP000284242"/>
    </source>
</evidence>
<organism evidence="2 3">
    <name type="scientific">Blautia obeum</name>
    <dbReference type="NCBI Taxonomy" id="40520"/>
    <lineage>
        <taxon>Bacteria</taxon>
        <taxon>Bacillati</taxon>
        <taxon>Bacillota</taxon>
        <taxon>Clostridia</taxon>
        <taxon>Lachnospirales</taxon>
        <taxon>Lachnospiraceae</taxon>
        <taxon>Blautia</taxon>
    </lineage>
</organism>
<evidence type="ECO:0000259" key="1">
    <source>
        <dbReference type="Pfam" id="PF01863"/>
    </source>
</evidence>
<reference evidence="2 3" key="1">
    <citation type="submission" date="2018-08" db="EMBL/GenBank/DDBJ databases">
        <title>A genome reference for cultivated species of the human gut microbiota.</title>
        <authorList>
            <person name="Zou Y."/>
            <person name="Xue W."/>
            <person name="Luo G."/>
        </authorList>
    </citation>
    <scope>NUCLEOTIDE SEQUENCE [LARGE SCALE GENOMIC DNA]</scope>
    <source>
        <strain evidence="2 3">AF21-24</strain>
    </source>
</reference>
<dbReference type="AlphaFoldDB" id="A0A412KSV3"/>
<proteinExistence type="predicted"/>
<dbReference type="EMBL" id="QRVV01000037">
    <property type="protein sequence ID" value="RGS71626.1"/>
    <property type="molecule type" value="Genomic_DNA"/>
</dbReference>
<comment type="caution">
    <text evidence="2">The sequence shown here is derived from an EMBL/GenBank/DDBJ whole genome shotgun (WGS) entry which is preliminary data.</text>
</comment>
<feature type="domain" description="YgjP-like metallopeptidase" evidence="1">
    <location>
        <begin position="11"/>
        <end position="58"/>
    </location>
</feature>
<sequence>MEVRLIRSNRKTLAIQVNPDLSITVRAPRYASKREIDRIVEKNEAWIHKHIEKIKKNKAEYDALNIKKNNT</sequence>
<evidence type="ECO:0000313" key="2">
    <source>
        <dbReference type="EMBL" id="RGS71626.1"/>
    </source>
</evidence>
<dbReference type="InterPro" id="IPR002725">
    <property type="entry name" value="YgjP-like_metallopeptidase"/>
</dbReference>
<name>A0A412KSV3_9FIRM</name>
<accession>A0A412KSV3</accession>
<dbReference type="Proteomes" id="UP000284242">
    <property type="component" value="Unassembled WGS sequence"/>
</dbReference>
<gene>
    <name evidence="2" type="ORF">DWX77_11840</name>
</gene>
<dbReference type="Pfam" id="PF01863">
    <property type="entry name" value="YgjP-like"/>
    <property type="match status" value="1"/>
</dbReference>